<dbReference type="EMBL" id="JAJAXM010000045">
    <property type="protein sequence ID" value="MCG9027246.1"/>
    <property type="molecule type" value="Genomic_DNA"/>
</dbReference>
<accession>A0ABD4STX9</accession>
<organism evidence="1 2">
    <name type="scientific">Laribacter hongkongensis</name>
    <dbReference type="NCBI Taxonomy" id="168471"/>
    <lineage>
        <taxon>Bacteria</taxon>
        <taxon>Pseudomonadati</taxon>
        <taxon>Pseudomonadota</taxon>
        <taxon>Betaproteobacteria</taxon>
        <taxon>Neisseriales</taxon>
        <taxon>Aquaspirillaceae</taxon>
        <taxon>Laribacter</taxon>
    </lineage>
</organism>
<dbReference type="RefSeq" id="WP_239894586.1">
    <property type="nucleotide sequence ID" value="NZ_JAJAXM010000045.1"/>
</dbReference>
<reference evidence="1 2" key="1">
    <citation type="submission" date="2021-10" db="EMBL/GenBank/DDBJ databases">
        <title>Whole-genome sequencing analysis of Laribacter hongkongensis: virulence gene profiles, carbohydrate-active enzyme prediction, and antimicrobial resistance characterization.</title>
        <authorList>
            <person name="Yuan P."/>
            <person name="Zhan Y."/>
            <person name="Chen D."/>
        </authorList>
    </citation>
    <scope>NUCLEOTIDE SEQUENCE [LARGE SCALE GENOMIC DNA]</scope>
    <source>
        <strain evidence="1 2">W67</strain>
    </source>
</reference>
<proteinExistence type="predicted"/>
<evidence type="ECO:0000313" key="1">
    <source>
        <dbReference type="EMBL" id="MCG9027246.1"/>
    </source>
</evidence>
<dbReference type="Pfam" id="PF07102">
    <property type="entry name" value="YbcO"/>
    <property type="match status" value="1"/>
</dbReference>
<dbReference type="AlphaFoldDB" id="A0ABD4STX9"/>
<dbReference type="Proteomes" id="UP001200247">
    <property type="component" value="Unassembled WGS sequence"/>
</dbReference>
<evidence type="ECO:0000313" key="2">
    <source>
        <dbReference type="Proteomes" id="UP001200247"/>
    </source>
</evidence>
<sequence>MSKKLRDSARGEPCTLNIAGVCNYDSSTVVLCHLQDESHGMGRKSDDIVAAFGCHACHDAIDGRSAHLSPEDREYYARRGMVRTWRRWIERGLVKVPA</sequence>
<dbReference type="InterPro" id="IPR010774">
    <property type="entry name" value="YbcO"/>
</dbReference>
<protein>
    <submittedName>
        <fullName evidence="1">DUF1364 domain-containing protein</fullName>
    </submittedName>
</protein>
<dbReference type="Gene3D" id="3.30.50.20">
    <property type="entry name" value="prophage-derive protein ybcO"/>
    <property type="match status" value="1"/>
</dbReference>
<name>A0ABD4STX9_9NEIS</name>
<comment type="caution">
    <text evidence="1">The sequence shown here is derived from an EMBL/GenBank/DDBJ whole genome shotgun (WGS) entry which is preliminary data.</text>
</comment>
<gene>
    <name evidence="1" type="ORF">LH440_15350</name>
</gene>